<dbReference type="Proteomes" id="UP000236736">
    <property type="component" value="Unassembled WGS sequence"/>
</dbReference>
<accession>A0A1H5TMV3</accession>
<dbReference type="AlphaFoldDB" id="A0A1H5TMV3"/>
<dbReference type="EMBL" id="FNVR01000003">
    <property type="protein sequence ID" value="SEF64192.1"/>
    <property type="molecule type" value="Genomic_DNA"/>
</dbReference>
<sequence>MATLTLTLMINQKNSLVSDVLMLGELFPNKYHKLPNRPNFAAKWYGFDPRFPMVKLLHASGINRVQSN</sequence>
<keyword evidence="2" id="KW-1185">Reference proteome</keyword>
<proteinExistence type="predicted"/>
<reference evidence="2" key="1">
    <citation type="submission" date="2016-10" db="EMBL/GenBank/DDBJ databases">
        <authorList>
            <person name="Varghese N."/>
            <person name="Submissions S."/>
        </authorList>
    </citation>
    <scope>NUCLEOTIDE SEQUENCE [LARGE SCALE GENOMIC DNA]</scope>
    <source>
        <strain evidence="2">DSM 17298</strain>
    </source>
</reference>
<evidence type="ECO:0000313" key="1">
    <source>
        <dbReference type="EMBL" id="SEF64192.1"/>
    </source>
</evidence>
<dbReference type="STRING" id="1120964.GCA_001313265_00787"/>
<name>A0A1H5TMV3_9BACT</name>
<protein>
    <submittedName>
        <fullName evidence="1">Stearoyl-CoA desaturase (Delta-9 desaturase)</fullName>
    </submittedName>
</protein>
<evidence type="ECO:0000313" key="2">
    <source>
        <dbReference type="Proteomes" id="UP000236736"/>
    </source>
</evidence>
<gene>
    <name evidence="1" type="ORF">SAMN03080598_00849</name>
</gene>
<organism evidence="1 2">
    <name type="scientific">Algoriphagus boritolerans DSM 17298 = JCM 18970</name>
    <dbReference type="NCBI Taxonomy" id="1120964"/>
    <lineage>
        <taxon>Bacteria</taxon>
        <taxon>Pseudomonadati</taxon>
        <taxon>Bacteroidota</taxon>
        <taxon>Cytophagia</taxon>
        <taxon>Cytophagales</taxon>
        <taxon>Cyclobacteriaceae</taxon>
        <taxon>Algoriphagus</taxon>
    </lineage>
</organism>